<dbReference type="InterPro" id="IPR033985">
    <property type="entry name" value="SusD-like_N"/>
</dbReference>
<evidence type="ECO:0000259" key="7">
    <source>
        <dbReference type="Pfam" id="PF14322"/>
    </source>
</evidence>
<dbReference type="RefSeq" id="WP_074605293.1">
    <property type="nucleotide sequence ID" value="NZ_FNGY01000002.1"/>
</dbReference>
<evidence type="ECO:0000256" key="2">
    <source>
        <dbReference type="ARBA" id="ARBA00006275"/>
    </source>
</evidence>
<evidence type="ECO:0000256" key="1">
    <source>
        <dbReference type="ARBA" id="ARBA00004442"/>
    </source>
</evidence>
<dbReference type="InterPro" id="IPR012944">
    <property type="entry name" value="SusD_RagB_dom"/>
</dbReference>
<evidence type="ECO:0000313" key="9">
    <source>
        <dbReference type="Proteomes" id="UP000183200"/>
    </source>
</evidence>
<evidence type="ECO:0000256" key="5">
    <source>
        <dbReference type="ARBA" id="ARBA00023237"/>
    </source>
</evidence>
<name>A0A1G9NRU9_9SPHI</name>
<evidence type="ECO:0000313" key="8">
    <source>
        <dbReference type="EMBL" id="SDL89109.1"/>
    </source>
</evidence>
<evidence type="ECO:0000256" key="3">
    <source>
        <dbReference type="ARBA" id="ARBA00022729"/>
    </source>
</evidence>
<feature type="domain" description="SusD-like N-terminal" evidence="7">
    <location>
        <begin position="97"/>
        <end position="229"/>
    </location>
</feature>
<keyword evidence="4" id="KW-0472">Membrane</keyword>
<comment type="subcellular location">
    <subcellularLocation>
        <location evidence="1">Cell outer membrane</location>
    </subcellularLocation>
</comment>
<dbReference type="Gene3D" id="1.25.40.390">
    <property type="match status" value="1"/>
</dbReference>
<dbReference type="SUPFAM" id="SSF48452">
    <property type="entry name" value="TPR-like"/>
    <property type="match status" value="1"/>
</dbReference>
<feature type="domain" description="RagB/SusD" evidence="6">
    <location>
        <begin position="319"/>
        <end position="634"/>
    </location>
</feature>
<dbReference type="EMBL" id="FNGY01000002">
    <property type="protein sequence ID" value="SDL89109.1"/>
    <property type="molecule type" value="Genomic_DNA"/>
</dbReference>
<dbReference type="Pfam" id="PF14322">
    <property type="entry name" value="SusD-like_3"/>
    <property type="match status" value="1"/>
</dbReference>
<dbReference type="GO" id="GO:0009279">
    <property type="term" value="C:cell outer membrane"/>
    <property type="evidence" value="ECO:0007669"/>
    <property type="project" value="UniProtKB-SubCell"/>
</dbReference>
<keyword evidence="3" id="KW-0732">Signal</keyword>
<dbReference type="Proteomes" id="UP000183200">
    <property type="component" value="Unassembled WGS sequence"/>
</dbReference>
<dbReference type="OrthoDB" id="608091at2"/>
<keyword evidence="5" id="KW-0998">Cell outer membrane</keyword>
<evidence type="ECO:0000259" key="6">
    <source>
        <dbReference type="Pfam" id="PF07980"/>
    </source>
</evidence>
<gene>
    <name evidence="8" type="ORF">SAMN05421820_102420</name>
</gene>
<dbReference type="Pfam" id="PF07980">
    <property type="entry name" value="SusD_RagB"/>
    <property type="match status" value="1"/>
</dbReference>
<dbReference type="InterPro" id="IPR011990">
    <property type="entry name" value="TPR-like_helical_dom_sf"/>
</dbReference>
<comment type="similarity">
    <text evidence="2">Belongs to the SusD family.</text>
</comment>
<reference evidence="9" key="1">
    <citation type="submission" date="2016-10" db="EMBL/GenBank/DDBJ databases">
        <authorList>
            <person name="Varghese N."/>
            <person name="Submissions S."/>
        </authorList>
    </citation>
    <scope>NUCLEOTIDE SEQUENCE [LARGE SCALE GENOMIC DNA]</scope>
    <source>
        <strain evidence="9">DSM 19110</strain>
    </source>
</reference>
<organism evidence="8 9">
    <name type="scientific">Pedobacter steynii</name>
    <dbReference type="NCBI Taxonomy" id="430522"/>
    <lineage>
        <taxon>Bacteria</taxon>
        <taxon>Pseudomonadati</taxon>
        <taxon>Bacteroidota</taxon>
        <taxon>Sphingobacteriia</taxon>
        <taxon>Sphingobacteriales</taxon>
        <taxon>Sphingobacteriaceae</taxon>
        <taxon>Pedobacter</taxon>
    </lineage>
</organism>
<evidence type="ECO:0000256" key="4">
    <source>
        <dbReference type="ARBA" id="ARBA00023136"/>
    </source>
</evidence>
<sequence length="634" mass="71951">MKKLNILILIIVLSTLNSCKKYLDVVPDNIATIGSAFSMRSQAEKFLFTCYSYLPREGSPSENPAMLAGDEYWFFDNIKNIDPTAWRIAKGEQGITSPYLNFWDGENLGQPLFRGIRDCNIFLENINSVLDMSDFEKKKWSAEVKFLKAYYHFYLMRMYGPIPIIDKNMPVSASPEEVKVFRQPIDKCADYLAGLLDEAATDLPSILDKPTTDLGRITKPIALAIKARMLVLVASPLFNGNPDFSSLQSPDGTVLFNPAPDQKKWERALLACNEAISVAESAGIKLYEFIPNATTGALSPETLRTLSIQNAVTERWNTEQIWGASNSRTYDLQRKAQARLDPSKFLNETVQSILAPPIKIAELFYTRNGVPITEDKTWNYANRLNLRTGTTNEKFYIKPGYKTVELHFDRESRFYADLGFDGGIWYGLGKFKDGSDVWPIEARAGGTASRKGAQLYSVTGYWPKKLVSYLNVINDDSDYRVLDYPWPIVRLADLYLMHAEAANEVKGPGQEAYQYLDKVRNRAGLKGVVESWTAFSTNPSKPGSKDGLREIIHQERLIEMAFEGSRFWDLRRWKEAPAVLNGPVKGWDLEQATPEGYYRQKTLYVQAFALKDYFWPIKESNITVNRNLAQNIGW</sequence>
<keyword evidence="9" id="KW-1185">Reference proteome</keyword>
<protein>
    <submittedName>
        <fullName evidence="8">Starch-binding associating with outer membrane</fullName>
    </submittedName>
</protein>
<accession>A0A1G9NRU9</accession>
<dbReference type="AlphaFoldDB" id="A0A1G9NRU9"/>
<proteinExistence type="inferred from homology"/>